<proteinExistence type="predicted"/>
<organism evidence="2 3">
    <name type="scientific">Parabacteroides chartae</name>
    <dbReference type="NCBI Taxonomy" id="1037355"/>
    <lineage>
        <taxon>Bacteria</taxon>
        <taxon>Pseudomonadati</taxon>
        <taxon>Bacteroidota</taxon>
        <taxon>Bacteroidia</taxon>
        <taxon>Bacteroidales</taxon>
        <taxon>Tannerellaceae</taxon>
        <taxon>Parabacteroides</taxon>
    </lineage>
</organism>
<dbReference type="RefSeq" id="WP_079682287.1">
    <property type="nucleotide sequence ID" value="NZ_FUYQ01000003.1"/>
</dbReference>
<dbReference type="EMBL" id="FUYQ01000003">
    <property type="protein sequence ID" value="SKB32163.1"/>
    <property type="molecule type" value="Genomic_DNA"/>
</dbReference>
<feature type="signal peptide" evidence="1">
    <location>
        <begin position="1"/>
        <end position="23"/>
    </location>
</feature>
<accession>A0A1T5ABV1</accession>
<gene>
    <name evidence="2" type="ORF">SAMN05660349_00562</name>
</gene>
<protein>
    <recommendedName>
        <fullName evidence="4">Outer membrane protein beta-barrel domain-containing protein</fullName>
    </recommendedName>
</protein>
<feature type="chain" id="PRO_5013318556" description="Outer membrane protein beta-barrel domain-containing protein" evidence="1">
    <location>
        <begin position="24"/>
        <end position="278"/>
    </location>
</feature>
<evidence type="ECO:0000313" key="3">
    <source>
        <dbReference type="Proteomes" id="UP000190852"/>
    </source>
</evidence>
<evidence type="ECO:0000256" key="1">
    <source>
        <dbReference type="SAM" id="SignalP"/>
    </source>
</evidence>
<sequence length="278" mass="31151">MKTITRFMASALLALAGSGALLAQDVIYRINPSDTIPCKIVEIGEELVKYKADTYSQDLTFTVDKNKITRIVFGNGKEMTFADSMFGKENYETQRKNAIKLSFLSPLMGATLLSYEHSVKPGQSMEFGLGIIGAGRDVDDVNPFGAVAKFGYKFITSPDWYDRRQRYAHILKGSYIKPEVTFLHYTSDYYWVDYIGSTDTYKIVKDKTVTTMFSVMLVGGKQWVFNDLFLVDLFAGVGYGFGHNPRNESWHYGFLGADNDTPLTLTAGIKIGFLLGKK</sequence>
<keyword evidence="3" id="KW-1185">Reference proteome</keyword>
<dbReference type="Proteomes" id="UP000190852">
    <property type="component" value="Unassembled WGS sequence"/>
</dbReference>
<evidence type="ECO:0008006" key="4">
    <source>
        <dbReference type="Google" id="ProtNLM"/>
    </source>
</evidence>
<dbReference type="AlphaFoldDB" id="A0A1T5ABV1"/>
<name>A0A1T5ABV1_9BACT</name>
<reference evidence="3" key="1">
    <citation type="submission" date="2017-02" db="EMBL/GenBank/DDBJ databases">
        <authorList>
            <person name="Varghese N."/>
            <person name="Submissions S."/>
        </authorList>
    </citation>
    <scope>NUCLEOTIDE SEQUENCE [LARGE SCALE GENOMIC DNA]</scope>
    <source>
        <strain evidence="3">DSM 24967</strain>
    </source>
</reference>
<evidence type="ECO:0000313" key="2">
    <source>
        <dbReference type="EMBL" id="SKB32163.1"/>
    </source>
</evidence>
<keyword evidence="1" id="KW-0732">Signal</keyword>